<dbReference type="EMBL" id="CP063374">
    <property type="protein sequence ID" value="QOV44243.1"/>
    <property type="molecule type" value="Genomic_DNA"/>
</dbReference>
<dbReference type="GO" id="GO:0005506">
    <property type="term" value="F:iron ion binding"/>
    <property type="evidence" value="ECO:0007669"/>
    <property type="project" value="InterPro"/>
</dbReference>
<evidence type="ECO:0000313" key="4">
    <source>
        <dbReference type="Proteomes" id="UP000594008"/>
    </source>
</evidence>
<sequence length="143" mass="16128">MAEETTGLTERARPPVRPWPTPDLEGTRFDPVLTDLMREGPLTRIQLPFGEGWAWLATRYDDLRAITNDPRFGRAEVTRRPHLSFGNGPHHCTGAVLARTLTELLVDTLPARLPGLRLAVPAEQVAWRRKTMIRGPVDLPCTW</sequence>
<dbReference type="KEGG" id="schf:IPT68_32175"/>
<dbReference type="GO" id="GO:0020037">
    <property type="term" value="F:heme binding"/>
    <property type="evidence" value="ECO:0007669"/>
    <property type="project" value="InterPro"/>
</dbReference>
<dbReference type="PANTHER" id="PTHR46696">
    <property type="entry name" value="P450, PUTATIVE (EUROFUNG)-RELATED"/>
    <property type="match status" value="1"/>
</dbReference>
<dbReference type="Proteomes" id="UP000594008">
    <property type="component" value="Chromosome"/>
</dbReference>
<reference evidence="3 4" key="1">
    <citation type="submission" date="2020-10" db="EMBL/GenBank/DDBJ databases">
        <title>Streptomyces chromofuscus complate genome analysis.</title>
        <authorList>
            <person name="Anwar N."/>
        </authorList>
    </citation>
    <scope>NUCLEOTIDE SEQUENCE [LARGE SCALE GENOMIC DNA]</scope>
    <source>
        <strain evidence="3 4">DSM 40273</strain>
    </source>
</reference>
<dbReference type="GO" id="GO:0016705">
    <property type="term" value="F:oxidoreductase activity, acting on paired donors, with incorporation or reduction of molecular oxygen"/>
    <property type="evidence" value="ECO:0007669"/>
    <property type="project" value="InterPro"/>
</dbReference>
<protein>
    <recommendedName>
        <fullName evidence="5">Cytochrome P450</fullName>
    </recommendedName>
</protein>
<comment type="similarity">
    <text evidence="1">Belongs to the cytochrome P450 family.</text>
</comment>
<evidence type="ECO:0008006" key="5">
    <source>
        <dbReference type="Google" id="ProtNLM"/>
    </source>
</evidence>
<dbReference type="SUPFAM" id="SSF48264">
    <property type="entry name" value="Cytochrome P450"/>
    <property type="match status" value="1"/>
</dbReference>
<feature type="region of interest" description="Disordered" evidence="2">
    <location>
        <begin position="1"/>
        <end position="24"/>
    </location>
</feature>
<dbReference type="Gene3D" id="1.10.630.10">
    <property type="entry name" value="Cytochrome P450"/>
    <property type="match status" value="2"/>
</dbReference>
<evidence type="ECO:0000256" key="2">
    <source>
        <dbReference type="SAM" id="MobiDB-lite"/>
    </source>
</evidence>
<evidence type="ECO:0000256" key="1">
    <source>
        <dbReference type="ARBA" id="ARBA00010617"/>
    </source>
</evidence>
<proteinExistence type="inferred from homology"/>
<dbReference type="PANTHER" id="PTHR46696:SF1">
    <property type="entry name" value="CYTOCHROME P450 YJIB-RELATED"/>
    <property type="match status" value="1"/>
</dbReference>
<accession>A0A7M2T8N6</accession>
<name>A0A7M2T8N6_STRCW</name>
<evidence type="ECO:0000313" key="3">
    <source>
        <dbReference type="EMBL" id="QOV44243.1"/>
    </source>
</evidence>
<gene>
    <name evidence="3" type="ORF">IPT68_32175</name>
</gene>
<dbReference type="GO" id="GO:0004497">
    <property type="term" value="F:monooxygenase activity"/>
    <property type="evidence" value="ECO:0007669"/>
    <property type="project" value="InterPro"/>
</dbReference>
<dbReference type="AlphaFoldDB" id="A0A7M2T8N6"/>
<organism evidence="3 4">
    <name type="scientific">Streptomyces chromofuscus</name>
    <dbReference type="NCBI Taxonomy" id="42881"/>
    <lineage>
        <taxon>Bacteria</taxon>
        <taxon>Bacillati</taxon>
        <taxon>Actinomycetota</taxon>
        <taxon>Actinomycetes</taxon>
        <taxon>Kitasatosporales</taxon>
        <taxon>Streptomycetaceae</taxon>
        <taxon>Streptomyces</taxon>
    </lineage>
</organism>
<dbReference type="InterPro" id="IPR036396">
    <property type="entry name" value="Cyt_P450_sf"/>
</dbReference>
<keyword evidence="4" id="KW-1185">Reference proteome</keyword>